<evidence type="ECO:0000313" key="1">
    <source>
        <dbReference type="EMBL" id="MCM2388973.1"/>
    </source>
</evidence>
<accession>A0ABT0UNK3</accession>
<reference evidence="1" key="1">
    <citation type="submission" date="2022-06" db="EMBL/GenBank/DDBJ databases">
        <title>Genome public.</title>
        <authorList>
            <person name="Sun Q."/>
        </authorList>
    </citation>
    <scope>NUCLEOTIDE SEQUENCE</scope>
    <source>
        <strain evidence="1">CWNU-1</strain>
    </source>
</reference>
<gene>
    <name evidence="1" type="ORF">NBG84_11835</name>
</gene>
<name>A0ABT0UNK3_9ACTN</name>
<protein>
    <submittedName>
        <fullName evidence="1">Uncharacterized protein</fullName>
    </submittedName>
</protein>
<dbReference type="EMBL" id="JAMQAW010000009">
    <property type="protein sequence ID" value="MCM2388973.1"/>
    <property type="molecule type" value="Genomic_DNA"/>
</dbReference>
<proteinExistence type="predicted"/>
<evidence type="ECO:0000313" key="2">
    <source>
        <dbReference type="Proteomes" id="UP001431429"/>
    </source>
</evidence>
<dbReference type="RefSeq" id="WP_250919311.1">
    <property type="nucleotide sequence ID" value="NZ_JAMQAW010000009.1"/>
</dbReference>
<comment type="caution">
    <text evidence="1">The sequence shown here is derived from an EMBL/GenBank/DDBJ whole genome shotgun (WGS) entry which is preliminary data.</text>
</comment>
<organism evidence="1 2">
    <name type="scientific">Streptomyces albipurpureus</name>
    <dbReference type="NCBI Taxonomy" id="2897419"/>
    <lineage>
        <taxon>Bacteria</taxon>
        <taxon>Bacillati</taxon>
        <taxon>Actinomycetota</taxon>
        <taxon>Actinomycetes</taxon>
        <taxon>Kitasatosporales</taxon>
        <taxon>Streptomycetaceae</taxon>
        <taxon>Streptomyces</taxon>
    </lineage>
</organism>
<keyword evidence="2" id="KW-1185">Reference proteome</keyword>
<sequence>MAHAMLRRLLRGLFWRDCGATARVPLFTALSMRERYTDLGCSARDIKEDVQCPLSRGHKGDHADLVWEVSSRDLIGVEVWLFWRDGVVPERCEPLQDCPAVNGKPVGHDRACDFFQGHAGAHSFRLWDSYERWAWAKAGRTSLRRELAQRLPFDSSWFS</sequence>
<dbReference type="Proteomes" id="UP001431429">
    <property type="component" value="Unassembled WGS sequence"/>
</dbReference>